<evidence type="ECO:0000313" key="9">
    <source>
        <dbReference type="EnsemblMetazoa" id="AMEM008705-PA"/>
    </source>
</evidence>
<dbReference type="Gene3D" id="3.40.50.150">
    <property type="entry name" value="Vaccinia Virus protein VP39"/>
    <property type="match status" value="1"/>
</dbReference>
<evidence type="ECO:0000256" key="7">
    <source>
        <dbReference type="PROSITE-ProRule" id="PRU01016"/>
    </source>
</evidence>
<dbReference type="NCBIfam" id="TIGR00675">
    <property type="entry name" value="dcm"/>
    <property type="match status" value="1"/>
</dbReference>
<dbReference type="GO" id="GO:0032259">
    <property type="term" value="P:methylation"/>
    <property type="evidence" value="ECO:0007669"/>
    <property type="project" value="UniProtKB-KW"/>
</dbReference>
<sequence length="366" mass="41906">MLSADLTARRRIVYGRRKTIQFPRRNTMESTKSEPHRVLELFSGIGGMRMALEQAGKEFEIVSAIDVNPIANEVYKHNFGSKTVRNGNILSLTAEKVTKLKVDTILMSPPCQPFTRNGKFNDINDRRSDPFLHICDLLDRMPLVKFILMENVKGFENSQACEMYKARLREAGFHYQQYILSPHQFGVPNTRHRYYCIAKRNGVDFKWKSEDTITTPQDDCGAKQTLVGTIVDTQQDALDSYGLKSATLLKHLPLMDVCTPQSTNSMCFTKAYTHYAEGTGSVYCPLSRQDFDKTYALAMGAEEDEDRKLALLRELRVRYFTPKEVARLMSFPEHFSFPETVTNKQRYRVLGNSINVFVVSVLLHEL</sequence>
<dbReference type="PROSITE" id="PS00095">
    <property type="entry name" value="C5_MTASE_2"/>
    <property type="match status" value="1"/>
</dbReference>
<dbReference type="InterPro" id="IPR001525">
    <property type="entry name" value="C5_MeTfrase"/>
</dbReference>
<dbReference type="STRING" id="30066.A0A182V4I0"/>
<dbReference type="VEuPathDB" id="VectorBase:AMEM008705"/>
<evidence type="ECO:0000256" key="2">
    <source>
        <dbReference type="ARBA" id="ARBA00022679"/>
    </source>
</evidence>
<dbReference type="GO" id="GO:0008168">
    <property type="term" value="F:methyltransferase activity"/>
    <property type="evidence" value="ECO:0007669"/>
    <property type="project" value="UniProtKB-KW"/>
</dbReference>
<dbReference type="InterPro" id="IPR050750">
    <property type="entry name" value="C5-MTase"/>
</dbReference>
<evidence type="ECO:0000256" key="8">
    <source>
        <dbReference type="RuleBase" id="RU000416"/>
    </source>
</evidence>
<dbReference type="GO" id="GO:0005634">
    <property type="term" value="C:nucleus"/>
    <property type="evidence" value="ECO:0007669"/>
    <property type="project" value="TreeGrafter"/>
</dbReference>
<evidence type="ECO:0000256" key="6">
    <source>
        <dbReference type="ARBA" id="ARBA00042810"/>
    </source>
</evidence>
<evidence type="ECO:0000256" key="5">
    <source>
        <dbReference type="ARBA" id="ARBA00039681"/>
    </source>
</evidence>
<keyword evidence="2 7" id="KW-0808">Transferase</keyword>
<dbReference type="InterPro" id="IPR029063">
    <property type="entry name" value="SAM-dependent_MTases_sf"/>
</dbReference>
<dbReference type="PRINTS" id="PR00105">
    <property type="entry name" value="C5METTRFRASE"/>
</dbReference>
<dbReference type="VEuPathDB" id="VectorBase:AMEM21_006714"/>
<proteinExistence type="inferred from homology"/>
<dbReference type="PANTHER" id="PTHR46098:SF1">
    <property type="entry name" value="TRNA (CYTOSINE(38)-C(5))-METHYLTRANSFERASE"/>
    <property type="match status" value="1"/>
</dbReference>
<dbReference type="InterPro" id="IPR031303">
    <property type="entry name" value="C5_meth_CS"/>
</dbReference>
<dbReference type="EnsemblMetazoa" id="AMEM008705-RA">
    <property type="protein sequence ID" value="AMEM008705-PA"/>
    <property type="gene ID" value="AMEM008705"/>
</dbReference>
<keyword evidence="10" id="KW-1185">Reference proteome</keyword>
<protein>
    <recommendedName>
        <fullName evidence="5">tRNA (cytosine(38)-C(5))-methyltransferase</fullName>
        <ecNumber evidence="4">2.1.1.204</ecNumber>
    </recommendedName>
    <alternativeName>
        <fullName evidence="6">DNA (cytosine-5)-methyltransferase-like protein 2</fullName>
    </alternativeName>
</protein>
<evidence type="ECO:0000256" key="4">
    <source>
        <dbReference type="ARBA" id="ARBA00039081"/>
    </source>
</evidence>
<evidence type="ECO:0000256" key="1">
    <source>
        <dbReference type="ARBA" id="ARBA00022603"/>
    </source>
</evidence>
<dbReference type="PANTHER" id="PTHR46098">
    <property type="entry name" value="TRNA (CYTOSINE(38)-C(5))-METHYLTRANSFERASE"/>
    <property type="match status" value="1"/>
</dbReference>
<evidence type="ECO:0000313" key="10">
    <source>
        <dbReference type="Proteomes" id="UP000075903"/>
    </source>
</evidence>
<dbReference type="SUPFAM" id="SSF53335">
    <property type="entry name" value="S-adenosyl-L-methionine-dependent methyltransferases"/>
    <property type="match status" value="1"/>
</dbReference>
<organism evidence="9 10">
    <name type="scientific">Anopheles merus</name>
    <name type="common">Mosquito</name>
    <dbReference type="NCBI Taxonomy" id="30066"/>
    <lineage>
        <taxon>Eukaryota</taxon>
        <taxon>Metazoa</taxon>
        <taxon>Ecdysozoa</taxon>
        <taxon>Arthropoda</taxon>
        <taxon>Hexapoda</taxon>
        <taxon>Insecta</taxon>
        <taxon>Pterygota</taxon>
        <taxon>Neoptera</taxon>
        <taxon>Endopterygota</taxon>
        <taxon>Diptera</taxon>
        <taxon>Nematocera</taxon>
        <taxon>Culicoidea</taxon>
        <taxon>Culicidae</taxon>
        <taxon>Anophelinae</taxon>
        <taxon>Anopheles</taxon>
    </lineage>
</organism>
<dbReference type="AlphaFoldDB" id="A0A182V4I0"/>
<dbReference type="Gene3D" id="3.90.120.10">
    <property type="entry name" value="DNA Methylase, subunit A, domain 2"/>
    <property type="match status" value="1"/>
</dbReference>
<dbReference type="Proteomes" id="UP000075903">
    <property type="component" value="Unassembled WGS sequence"/>
</dbReference>
<keyword evidence="3 7" id="KW-0949">S-adenosyl-L-methionine</keyword>
<keyword evidence="1 7" id="KW-0489">Methyltransferase</keyword>
<dbReference type="EC" id="2.1.1.204" evidence="4"/>
<comment type="similarity">
    <text evidence="7 8">Belongs to the class I-like SAM-binding methyltransferase superfamily. C5-methyltransferase family.</text>
</comment>
<dbReference type="PROSITE" id="PS51679">
    <property type="entry name" value="SAM_MT_C5"/>
    <property type="match status" value="1"/>
</dbReference>
<name>A0A182V4I0_ANOME</name>
<dbReference type="Pfam" id="PF00145">
    <property type="entry name" value="DNA_methylase"/>
    <property type="match status" value="1"/>
</dbReference>
<accession>A0A182V4I0</accession>
<evidence type="ECO:0000256" key="3">
    <source>
        <dbReference type="ARBA" id="ARBA00022691"/>
    </source>
</evidence>
<reference evidence="9" key="1">
    <citation type="submission" date="2020-05" db="UniProtKB">
        <authorList>
            <consortium name="EnsemblMetazoa"/>
        </authorList>
    </citation>
    <scope>IDENTIFICATION</scope>
    <source>
        <strain evidence="9">MAF</strain>
    </source>
</reference>
<feature type="active site" evidence="7">
    <location>
        <position position="111"/>
    </location>
</feature>